<reference evidence="4 5" key="1">
    <citation type="journal article" date="2021" name="Int. J. Syst. Evol. Microbiol.">
        <title>Pseudomonas lactucae sp. nov., a pathogen causing bacterial rot of lettuce in Japan.</title>
        <authorList>
            <person name="Sawada H."/>
            <person name="Fujikawa T."/>
            <person name="Satou M."/>
        </authorList>
    </citation>
    <scope>NUCLEOTIDE SEQUENCE [LARGE SCALE GENOMIC DNA]</scope>
    <source>
        <strain evidence="4 5">MAFF 301381</strain>
    </source>
</reference>
<dbReference type="Gene3D" id="1.10.600.10">
    <property type="entry name" value="Farnesyl Diphosphate Synthase"/>
    <property type="match status" value="1"/>
</dbReference>
<dbReference type="Pfam" id="PF00348">
    <property type="entry name" value="polyprenyl_synt"/>
    <property type="match status" value="1"/>
</dbReference>
<reference evidence="4 5" key="2">
    <citation type="journal article" date="2023" name="Plant Pathol.">
        <title>Dismantling and reorganizing Pseudomonas marginalis sensu#lato.</title>
        <authorList>
            <person name="Sawada H."/>
            <person name="Fujikawa T."/>
            <person name="Satou M."/>
        </authorList>
    </citation>
    <scope>NUCLEOTIDE SEQUENCE [LARGE SCALE GENOMIC DNA]</scope>
    <source>
        <strain evidence="4 5">MAFF 301381</strain>
    </source>
</reference>
<keyword evidence="1" id="KW-0479">Metal-binding</keyword>
<dbReference type="GO" id="GO:0046872">
    <property type="term" value="F:metal ion binding"/>
    <property type="evidence" value="ECO:0007669"/>
    <property type="project" value="UniProtKB-KW"/>
</dbReference>
<dbReference type="AlphaFoldDB" id="A0A9X0YBP2"/>
<keyword evidence="3" id="KW-0808">Transferase</keyword>
<dbReference type="SUPFAM" id="SSF48576">
    <property type="entry name" value="Terpenoid synthases"/>
    <property type="match status" value="1"/>
</dbReference>
<proteinExistence type="inferred from homology"/>
<comment type="caution">
    <text evidence="4">The sequence shown here is derived from an EMBL/GenBank/DDBJ whole genome shotgun (WGS) entry which is preliminary data.</text>
</comment>
<keyword evidence="2" id="KW-0460">Magnesium</keyword>
<accession>A0A9X0YBP2</accession>
<evidence type="ECO:0000256" key="2">
    <source>
        <dbReference type="ARBA" id="ARBA00022842"/>
    </source>
</evidence>
<evidence type="ECO:0000313" key="5">
    <source>
        <dbReference type="Proteomes" id="UP001154860"/>
    </source>
</evidence>
<dbReference type="EMBL" id="JAFHKJ010000055">
    <property type="protein sequence ID" value="MBN2976887.1"/>
    <property type="molecule type" value="Genomic_DNA"/>
</dbReference>
<organism evidence="4 5">
    <name type="scientific">Pseudomonas lactucae</name>
    <dbReference type="NCBI Taxonomy" id="2813360"/>
    <lineage>
        <taxon>Bacteria</taxon>
        <taxon>Pseudomonadati</taxon>
        <taxon>Pseudomonadota</taxon>
        <taxon>Gammaproteobacteria</taxon>
        <taxon>Pseudomonadales</taxon>
        <taxon>Pseudomonadaceae</taxon>
        <taxon>Pseudomonas</taxon>
    </lineage>
</organism>
<name>A0A9X0YBP2_9PSED</name>
<dbReference type="PANTHER" id="PTHR12001">
    <property type="entry name" value="GERANYLGERANYL PYROPHOSPHATE SYNTHASE"/>
    <property type="match status" value="1"/>
</dbReference>
<dbReference type="GO" id="GO:0004659">
    <property type="term" value="F:prenyltransferase activity"/>
    <property type="evidence" value="ECO:0007669"/>
    <property type="project" value="InterPro"/>
</dbReference>
<evidence type="ECO:0000256" key="3">
    <source>
        <dbReference type="RuleBase" id="RU004466"/>
    </source>
</evidence>
<sequence length="308" mass="34717">MDATRYAHAKSQWIEPFAYQTQFHGKLIRTELAWALAMFFGVPSTQASVLCEAVELMNTASLIHDDVFDGDHLRRGQPSVWSTYGANVAIISGMHGYLAGLQHLAVLDNVTVMNAGLQSLEALHIGQYLDVSASEGSVLPTLDEYRLIAQANTGCFLVFILDVCQSLRPLDALIYGTLKTLLYELAVYYRFVNDYCDVNHIPHFAKKGFATDLEGGPKSFLMILARRSLAKAKRSSDEKNEIIRAWGDAGVLDLALALMEGEYDQLLQNLDLVRRHCAKRNTQRLEAFIRDIHFQPEPEDDYYKRILR</sequence>
<dbReference type="PANTHER" id="PTHR12001:SF44">
    <property type="entry name" value="GERANYLGERANYL PYROPHOSPHATE SYNTHASE"/>
    <property type="match status" value="1"/>
</dbReference>
<dbReference type="InterPro" id="IPR033749">
    <property type="entry name" value="Polyprenyl_synt_CS"/>
</dbReference>
<dbReference type="InterPro" id="IPR000092">
    <property type="entry name" value="Polyprenyl_synt"/>
</dbReference>
<protein>
    <submittedName>
        <fullName evidence="4">Polyprenyl synthetase family protein</fullName>
    </submittedName>
</protein>
<dbReference type="InterPro" id="IPR008949">
    <property type="entry name" value="Isoprenoid_synthase_dom_sf"/>
</dbReference>
<dbReference type="PROSITE" id="PS00723">
    <property type="entry name" value="POLYPRENYL_SYNTHASE_1"/>
    <property type="match status" value="1"/>
</dbReference>
<keyword evidence="5" id="KW-1185">Reference proteome</keyword>
<evidence type="ECO:0000313" key="4">
    <source>
        <dbReference type="EMBL" id="MBN2976887.1"/>
    </source>
</evidence>
<gene>
    <name evidence="4" type="ORF">JWR99_13345</name>
</gene>
<dbReference type="GO" id="GO:0008299">
    <property type="term" value="P:isoprenoid biosynthetic process"/>
    <property type="evidence" value="ECO:0007669"/>
    <property type="project" value="InterPro"/>
</dbReference>
<comment type="similarity">
    <text evidence="3">Belongs to the FPP/GGPP synthase family.</text>
</comment>
<evidence type="ECO:0000256" key="1">
    <source>
        <dbReference type="ARBA" id="ARBA00022723"/>
    </source>
</evidence>
<dbReference type="Proteomes" id="UP001154860">
    <property type="component" value="Unassembled WGS sequence"/>
</dbReference>